<keyword evidence="3" id="KW-1185">Reference proteome</keyword>
<organism evidence="2 3">
    <name type="scientific">Rubrobacter xylanophilus (strain DSM 9941 / JCM 11954 / NBRC 16129 / PRD-1)</name>
    <dbReference type="NCBI Taxonomy" id="266117"/>
    <lineage>
        <taxon>Bacteria</taxon>
        <taxon>Bacillati</taxon>
        <taxon>Actinomycetota</taxon>
        <taxon>Rubrobacteria</taxon>
        <taxon>Rubrobacterales</taxon>
        <taxon>Rubrobacteraceae</taxon>
        <taxon>Rubrobacter</taxon>
    </lineage>
</organism>
<dbReference type="Proteomes" id="UP000006637">
    <property type="component" value="Chromosome"/>
</dbReference>
<dbReference type="HOGENOM" id="CLU_005045_1_0_11"/>
<dbReference type="PANTHER" id="PTHR10357:SF216">
    <property type="entry name" value="MALTOOLIGOSYL TREHALOSE SYNTHASE-RELATED"/>
    <property type="match status" value="1"/>
</dbReference>
<feature type="domain" description="Glycosyl hydrolase family 13 catalytic" evidence="1">
    <location>
        <begin position="7"/>
        <end position="485"/>
    </location>
</feature>
<evidence type="ECO:0000313" key="2">
    <source>
        <dbReference type="EMBL" id="ABG03295.1"/>
    </source>
</evidence>
<dbReference type="InterPro" id="IPR012767">
    <property type="entry name" value="Trehalose_TreY"/>
</dbReference>
<gene>
    <name evidence="2" type="ordered locus">Rxyl_0319</name>
</gene>
<name>Q1AZ83_RUBXD</name>
<dbReference type="RefSeq" id="WP_011563313.1">
    <property type="nucleotide sequence ID" value="NC_008148.1"/>
</dbReference>
<protein>
    <submittedName>
        <fullName evidence="2">Malto-oligosyltrehalose synthase</fullName>
    </submittedName>
</protein>
<proteinExistence type="predicted"/>
<dbReference type="InterPro" id="IPR013797">
    <property type="entry name" value="Maltooligo_trehalose_synth_4"/>
</dbReference>
<dbReference type="eggNOG" id="COG3280">
    <property type="taxonomic scope" value="Bacteria"/>
</dbReference>
<accession>Q1AZ83</accession>
<reference evidence="2 3" key="1">
    <citation type="submission" date="2006-06" db="EMBL/GenBank/DDBJ databases">
        <title>Complete sequence of Rubrobacter xylanophilus DSM 9941.</title>
        <authorList>
            <consortium name="US DOE Joint Genome Institute"/>
            <person name="Copeland A."/>
            <person name="Lucas S."/>
            <person name="Lapidus A."/>
            <person name="Barry K."/>
            <person name="Detter J.C."/>
            <person name="Glavina del Rio T."/>
            <person name="Hammon N."/>
            <person name="Israni S."/>
            <person name="Dalin E."/>
            <person name="Tice H."/>
            <person name="Pitluck S."/>
            <person name="Munk A.C."/>
            <person name="Brettin T."/>
            <person name="Bruce D."/>
            <person name="Han C."/>
            <person name="Tapia R."/>
            <person name="Gilna P."/>
            <person name="Schmutz J."/>
            <person name="Larimer F."/>
            <person name="Land M."/>
            <person name="Hauser L."/>
            <person name="Kyrpides N."/>
            <person name="Lykidis A."/>
            <person name="da Costa M.S."/>
            <person name="Rainey F.A."/>
            <person name="Empadinhas N."/>
            <person name="Jolivet E."/>
            <person name="Battista J.R."/>
            <person name="Richardson P."/>
        </authorList>
    </citation>
    <scope>NUCLEOTIDE SEQUENCE [LARGE SCALE GENOMIC DNA]</scope>
    <source>
        <strain evidence="3">DSM 9941 / NBRC 16129 / PRD-1</strain>
    </source>
</reference>
<dbReference type="OrthoDB" id="9761577at2"/>
<dbReference type="InterPro" id="IPR017853">
    <property type="entry name" value="GH"/>
</dbReference>
<dbReference type="Gene3D" id="1.10.10.470">
    <property type="entry name" value="Maltooligosyl trehalose synthase, domain 4"/>
    <property type="match status" value="1"/>
</dbReference>
<dbReference type="EMBL" id="CP000386">
    <property type="protein sequence ID" value="ABG03295.1"/>
    <property type="molecule type" value="Genomic_DNA"/>
</dbReference>
<dbReference type="Gene3D" id="3.20.20.80">
    <property type="entry name" value="Glycosidases"/>
    <property type="match status" value="3"/>
</dbReference>
<dbReference type="CDD" id="cd11336">
    <property type="entry name" value="AmyAc_MTSase"/>
    <property type="match status" value="1"/>
</dbReference>
<dbReference type="SUPFAM" id="SSF51445">
    <property type="entry name" value="(Trans)glycosidases"/>
    <property type="match status" value="1"/>
</dbReference>
<dbReference type="KEGG" id="rxy:Rxyl_0319"/>
<dbReference type="Pfam" id="PF00128">
    <property type="entry name" value="Alpha-amylase"/>
    <property type="match status" value="1"/>
</dbReference>
<dbReference type="GO" id="GO:0030980">
    <property type="term" value="P:alpha-glucan catabolic process"/>
    <property type="evidence" value="ECO:0007669"/>
    <property type="project" value="TreeGrafter"/>
</dbReference>
<dbReference type="PhylomeDB" id="Q1AZ83"/>
<dbReference type="SMART" id="SM00642">
    <property type="entry name" value="Aamy"/>
    <property type="match status" value="1"/>
</dbReference>
<dbReference type="GO" id="GO:0005992">
    <property type="term" value="P:trehalose biosynthetic process"/>
    <property type="evidence" value="ECO:0007669"/>
    <property type="project" value="TreeGrafter"/>
</dbReference>
<evidence type="ECO:0000259" key="1">
    <source>
        <dbReference type="SMART" id="SM00642"/>
    </source>
</evidence>
<dbReference type="STRING" id="266117.Rxyl_0319"/>
<dbReference type="CAZy" id="GH13">
    <property type="family name" value="Glycoside Hydrolase Family 13"/>
</dbReference>
<sequence>MRVPRATYRLQLGPGLTLRDAARLVPYLAELGVSHLYLSPCTRAREGSGHGYDVVDHGALDPALGGEEGYAALLRAVRERGMGLLLDWVPNHAGVSPENGRWMSVLEHGPASPHARFFDIDWDPPGRPHLRGRVLLPVLGDHYRAVLERGELELALEAGRGALCVRYYGHRFPVDPATYPAVLAASGEPELVRLAARFAALPDRSPGRGAERVRRTEALRERLAGLLRESGRARRALEGVLEGPGRDPEELHRLLEGQAYRLAYWRVAGDEVNYRRFFAINDLVGLRVEDGRVFEETHRLALDLLRRGAADGLRIDHPDGLRDPAGYLRRLREAAGRPFYLVVEKILCGNEELPGDWSVEGTTGYEFANLAGGLFVDAEGEAGMDRAYRRFTGEQRTFREVAREGKRLAMEEELSAGLDALAWRMLELSRRRRRYDLTLNALRRALAGVVEHLEVYRTYATPEGLPEPDRRRLAEAIERAGAGGRGDPALFGFLRRVLLLEDGELREAARLLMDLQQQTGAVMAKGVEDTALYRYNRLVALNEVGGEPDRFGVAPEELHRWALRRRERHPHALLAASTHDTKRSEDVRARLAALSELPGEWGERVERWARINAPHRGRVGGREAPAREDEYLLYQTLLGAWPLGEDEGFAGRISAYMRKAVREAKVRSSWISPDEAYEEALERFVRAVLSPETGSGFLEDFLPFQRRIARLGALTSLSQTLIRLAFPGVPDLYRGAELWDLSLVDPDNRRPVDYGLRERLLHELGRAGVRALLDEGAWQSGLPKLHLLRAALGLRAERPELFSGGEYLPLRAEGPRARHVFAFARRLGEEVAVAAAPRLVANLAAPSGPLGFRPGAWEGTLLPVPPAGEGYRNVLSGDAGELPGEREGGALRLPAGELFGRFPVALLVPVRRA</sequence>
<evidence type="ECO:0000313" key="3">
    <source>
        <dbReference type="Proteomes" id="UP000006637"/>
    </source>
</evidence>
<dbReference type="PANTHER" id="PTHR10357">
    <property type="entry name" value="ALPHA-AMYLASE FAMILY MEMBER"/>
    <property type="match status" value="1"/>
</dbReference>
<dbReference type="AlphaFoldDB" id="Q1AZ83"/>
<dbReference type="NCBIfam" id="TIGR02401">
    <property type="entry name" value="trehalose_TreY"/>
    <property type="match status" value="1"/>
</dbReference>
<dbReference type="InterPro" id="IPR006047">
    <property type="entry name" value="GH13_cat_dom"/>
</dbReference>
<dbReference type="GO" id="GO:0047470">
    <property type="term" value="F:(1,4)-alpha-D-glucan 1-alpha-D-glucosylmutase activity"/>
    <property type="evidence" value="ECO:0007669"/>
    <property type="project" value="TreeGrafter"/>
</dbReference>